<dbReference type="InterPro" id="IPR044817">
    <property type="entry name" value="SBP-like"/>
</dbReference>
<reference evidence="7" key="1">
    <citation type="journal article" date="2025" name="Foods">
        <title>Unveiling the Microbial Signatures of Arabica Coffee Cherries: Insights into Ripeness Specific Diversity, Functional Traits, and Implications for Quality and Safety.</title>
        <authorList>
            <consortium name="RefSeq"/>
            <person name="Tenea G.N."/>
            <person name="Cifuentes V."/>
            <person name="Reyes P."/>
            <person name="Cevallos-Vallejos M."/>
        </authorList>
    </citation>
    <scope>NUCLEOTIDE SEQUENCE [LARGE SCALE GENOMIC DNA]</scope>
</reference>
<proteinExistence type="predicted"/>
<feature type="region of interest" description="Disordered" evidence="5">
    <location>
        <begin position="215"/>
        <end position="257"/>
    </location>
</feature>
<evidence type="ECO:0000313" key="7">
    <source>
        <dbReference type="Proteomes" id="UP001652660"/>
    </source>
</evidence>
<dbReference type="Pfam" id="PF03110">
    <property type="entry name" value="SBP"/>
    <property type="match status" value="1"/>
</dbReference>
<keyword evidence="2 4" id="KW-0863">Zinc-finger</keyword>
<dbReference type="AlphaFoldDB" id="A0A6P6WRD9"/>
<sequence length="812" mass="90081">MDNSSSPSIAPISPSRHQTHPKPLDMSNASMISAFLEDPTNSSLFDWSDFLDFNIDVEPFASAPFAADQQQQEGPVSPSDSDQVSPPAEDPGRVRKRDPRLVCTNFLAGRVPCACPELDEKLELEEVTALGGPGKKRPRTVRVRAGSNARCQVPGCGADISELKGYHKRHRVCLQCANAGAVVLDGQSKRYCQQCGKFHILSDFDEGKRSCRRKLERHNNRRRRKPNDPKGTVETEHQQTTVAEDVSGDDDAGKDGICLSSENAEKETLLESEGQQSTLCSAHDSQNIQNNSIVTSGSYGDTQIYGEKENPKYSRSPSFCDNKNAFSSVCPTGRISFKLYDWNPAEFPRRLRHQIFQWLASMPVELEGYIRPGCTILTVFIAMPKFMWVKLSEKPAECLHNLVLSPGSMLSGRDTFYIYLNNMIFRVIKGGSSLFKVKVNEQAPKLHHVHHTCFEAGKPMEFVACGSNLLPSKLRFLVSFMGKYLAHDLCVSSSCGKTEGDAGSLNHHSFKISVPQTEPGIFGPAFVEVENEFGLSNFIPVLIGDKEICAEMNIMQQRFAAKPCIKGLQLSATSSCGVSDLRQTEFSEFIMDVAWSLKKPVMKSSTQFLTSVQIKRFTNLLNFLIENESTAILDRVVYYTRVLIDKNFVATNITDADMEHLWMNLDKARDILYQKLRRNEHQLNNSRKFLLGERSFNRSSLDHMSSVATSNSQGEEVTSKAKLTARVDISSSHEGGTTVPLLTGEVVMRVNVSERPGKSCSPLLIKTGFSSRPLIFAVTAATVCIGLCAVLFHPETVGEVATTIRKCLQQNS</sequence>
<feature type="domain" description="SBP-type" evidence="6">
    <location>
        <begin position="148"/>
        <end position="225"/>
    </location>
</feature>
<dbReference type="PANTHER" id="PTHR31251">
    <property type="entry name" value="SQUAMOSA PROMOTER-BINDING-LIKE PROTEIN 4"/>
    <property type="match status" value="1"/>
</dbReference>
<dbReference type="GO" id="GO:0008270">
    <property type="term" value="F:zinc ion binding"/>
    <property type="evidence" value="ECO:0007669"/>
    <property type="project" value="UniProtKB-KW"/>
</dbReference>
<feature type="compositionally biased region" description="Low complexity" evidence="5">
    <location>
        <begin position="75"/>
        <end position="87"/>
    </location>
</feature>
<feature type="compositionally biased region" description="Basic and acidic residues" evidence="5">
    <location>
        <begin position="226"/>
        <end position="237"/>
    </location>
</feature>
<dbReference type="GeneID" id="113734021"/>
<feature type="compositionally biased region" description="Basic residues" evidence="5">
    <location>
        <begin position="215"/>
        <end position="225"/>
    </location>
</feature>
<dbReference type="GO" id="GO:0003677">
    <property type="term" value="F:DNA binding"/>
    <property type="evidence" value="ECO:0007669"/>
    <property type="project" value="InterPro"/>
</dbReference>
<dbReference type="GO" id="GO:0005634">
    <property type="term" value="C:nucleus"/>
    <property type="evidence" value="ECO:0007669"/>
    <property type="project" value="InterPro"/>
</dbReference>
<dbReference type="RefSeq" id="XP_027116112.1">
    <property type="nucleotide sequence ID" value="XM_027260311.2"/>
</dbReference>
<dbReference type="InterPro" id="IPR036893">
    <property type="entry name" value="SBP_sf"/>
</dbReference>
<reference evidence="8" key="2">
    <citation type="submission" date="2025-08" db="UniProtKB">
        <authorList>
            <consortium name="RefSeq"/>
        </authorList>
    </citation>
    <scope>IDENTIFICATION</scope>
    <source>
        <tissue evidence="8">Leaves</tissue>
    </source>
</reference>
<accession>A0A6P6WRD9</accession>
<evidence type="ECO:0000256" key="3">
    <source>
        <dbReference type="ARBA" id="ARBA00022833"/>
    </source>
</evidence>
<evidence type="ECO:0000256" key="1">
    <source>
        <dbReference type="ARBA" id="ARBA00022723"/>
    </source>
</evidence>
<dbReference type="OrthoDB" id="514967at2759"/>
<keyword evidence="3" id="KW-0862">Zinc</keyword>
<keyword evidence="7" id="KW-1185">Reference proteome</keyword>
<evidence type="ECO:0000256" key="5">
    <source>
        <dbReference type="SAM" id="MobiDB-lite"/>
    </source>
</evidence>
<evidence type="ECO:0000313" key="8">
    <source>
        <dbReference type="RefSeq" id="XP_027116112.1"/>
    </source>
</evidence>
<dbReference type="PANTHER" id="PTHR31251:SF108">
    <property type="entry name" value="SQUAMOSA PROMOTER-BINDING-LIKE PROTEIN 7"/>
    <property type="match status" value="1"/>
</dbReference>
<evidence type="ECO:0000256" key="2">
    <source>
        <dbReference type="ARBA" id="ARBA00022771"/>
    </source>
</evidence>
<dbReference type="Proteomes" id="UP001652660">
    <property type="component" value="Chromosome 3c"/>
</dbReference>
<evidence type="ECO:0000259" key="6">
    <source>
        <dbReference type="PROSITE" id="PS51141"/>
    </source>
</evidence>
<dbReference type="SUPFAM" id="SSF103612">
    <property type="entry name" value="SBT domain"/>
    <property type="match status" value="1"/>
</dbReference>
<organism evidence="7 8">
    <name type="scientific">Coffea arabica</name>
    <name type="common">Arabian coffee</name>
    <dbReference type="NCBI Taxonomy" id="13443"/>
    <lineage>
        <taxon>Eukaryota</taxon>
        <taxon>Viridiplantae</taxon>
        <taxon>Streptophyta</taxon>
        <taxon>Embryophyta</taxon>
        <taxon>Tracheophyta</taxon>
        <taxon>Spermatophyta</taxon>
        <taxon>Magnoliopsida</taxon>
        <taxon>eudicotyledons</taxon>
        <taxon>Gunneridae</taxon>
        <taxon>Pentapetalae</taxon>
        <taxon>asterids</taxon>
        <taxon>lamiids</taxon>
        <taxon>Gentianales</taxon>
        <taxon>Rubiaceae</taxon>
        <taxon>Ixoroideae</taxon>
        <taxon>Gardenieae complex</taxon>
        <taxon>Bertiereae - Coffeeae clade</taxon>
        <taxon>Coffeeae</taxon>
        <taxon>Coffea</taxon>
    </lineage>
</organism>
<dbReference type="InterPro" id="IPR004333">
    <property type="entry name" value="SBP_dom"/>
</dbReference>
<protein>
    <submittedName>
        <fullName evidence="8">Squamosa promoter-binding-like protein 7 isoform X1</fullName>
    </submittedName>
</protein>
<dbReference type="Pfam" id="PF26102">
    <property type="entry name" value="Ig_SPL7"/>
    <property type="match status" value="1"/>
</dbReference>
<name>A0A6P6WRD9_COFAR</name>
<keyword evidence="1" id="KW-0479">Metal-binding</keyword>
<feature type="compositionally biased region" description="Low complexity" evidence="5">
    <location>
        <begin position="1"/>
        <end position="15"/>
    </location>
</feature>
<dbReference type="PROSITE" id="PS51141">
    <property type="entry name" value="ZF_SBP"/>
    <property type="match status" value="1"/>
</dbReference>
<gene>
    <name evidence="8" type="primary">LOC113734021</name>
</gene>
<dbReference type="Gene3D" id="4.10.1100.10">
    <property type="entry name" value="Transcription factor, SBP-box domain"/>
    <property type="match status" value="1"/>
</dbReference>
<evidence type="ECO:0000256" key="4">
    <source>
        <dbReference type="PROSITE-ProRule" id="PRU00470"/>
    </source>
</evidence>
<feature type="region of interest" description="Disordered" evidence="5">
    <location>
        <begin position="66"/>
        <end position="96"/>
    </location>
</feature>
<feature type="region of interest" description="Disordered" evidence="5">
    <location>
        <begin position="1"/>
        <end position="26"/>
    </location>
</feature>